<dbReference type="InterPro" id="IPR051013">
    <property type="entry name" value="MBL_superfamily_lactonases"/>
</dbReference>
<evidence type="ECO:0000256" key="2">
    <source>
        <dbReference type="ARBA" id="ARBA00007749"/>
    </source>
</evidence>
<name>D5WXU8_KYRT2</name>
<dbReference type="SMART" id="SM00849">
    <property type="entry name" value="Lactamase_B"/>
    <property type="match status" value="1"/>
</dbReference>
<keyword evidence="4" id="KW-0378">Hydrolase</keyword>
<dbReference type="Proteomes" id="UP000002368">
    <property type="component" value="Chromosome"/>
</dbReference>
<dbReference type="PANTHER" id="PTHR42978:SF2">
    <property type="entry name" value="102 KBASES UNSTABLE REGION: FROM 1 TO 119443"/>
    <property type="match status" value="1"/>
</dbReference>
<protein>
    <recommendedName>
        <fullName evidence="6">Metallo-beta-lactamase domain-containing protein</fullName>
    </recommendedName>
</protein>
<dbReference type="Pfam" id="PF00753">
    <property type="entry name" value="Lactamase_B"/>
    <property type="match status" value="1"/>
</dbReference>
<evidence type="ECO:0000259" key="6">
    <source>
        <dbReference type="SMART" id="SM00849"/>
    </source>
</evidence>
<evidence type="ECO:0000256" key="3">
    <source>
        <dbReference type="ARBA" id="ARBA00022723"/>
    </source>
</evidence>
<dbReference type="HOGENOM" id="CLU_030571_3_2_9"/>
<evidence type="ECO:0000256" key="4">
    <source>
        <dbReference type="ARBA" id="ARBA00022801"/>
    </source>
</evidence>
<dbReference type="KEGG" id="bts:Btus_1282"/>
<dbReference type="AlphaFoldDB" id="D5WXU8"/>
<dbReference type="InterPro" id="IPR001279">
    <property type="entry name" value="Metallo-B-lactamas"/>
</dbReference>
<accession>D5WXU8</accession>
<feature type="domain" description="Metallo-beta-lactamase" evidence="6">
    <location>
        <begin position="33"/>
        <end position="246"/>
    </location>
</feature>
<keyword evidence="8" id="KW-1185">Reference proteome</keyword>
<comment type="cofactor">
    <cofactor evidence="1">
        <name>Zn(2+)</name>
        <dbReference type="ChEBI" id="CHEBI:29105"/>
    </cofactor>
</comment>
<dbReference type="PANTHER" id="PTHR42978">
    <property type="entry name" value="QUORUM-QUENCHING LACTONASE YTNP-RELATED-RELATED"/>
    <property type="match status" value="1"/>
</dbReference>
<comment type="similarity">
    <text evidence="2">Belongs to the metallo-beta-lactamase superfamily.</text>
</comment>
<keyword evidence="3" id="KW-0479">Metal-binding</keyword>
<evidence type="ECO:0000313" key="8">
    <source>
        <dbReference type="Proteomes" id="UP000002368"/>
    </source>
</evidence>
<dbReference type="GO" id="GO:0016787">
    <property type="term" value="F:hydrolase activity"/>
    <property type="evidence" value="ECO:0007669"/>
    <property type="project" value="UniProtKB-KW"/>
</dbReference>
<dbReference type="SUPFAM" id="SSF56281">
    <property type="entry name" value="Metallo-hydrolase/oxidoreductase"/>
    <property type="match status" value="1"/>
</dbReference>
<dbReference type="STRING" id="562970.Btus_1282"/>
<sequence>MAQGVKVTVVDCGPLNIDKGILMTGASGMVSVPTSVWILEHPKQGLILFDTGVNYQVSDPELAERHWGPGLREALGCSMSRDQAIDRQLERLGYRCEDVRWVIMSHMHLDHAGGMCHFPQATFVVQKDELRYAWWPDPWPGAVYCYNDYKDTRGYTFIQIKGDVDLFQDGTIRLISTPGHTAGHQAMLLRLENRGLICLAADVAHLKEAYRARAPMPYDWNVELLSDSYLKIQAIESAGVPVYFSHEPEDFSSFPKDGEWAD</sequence>
<evidence type="ECO:0000256" key="1">
    <source>
        <dbReference type="ARBA" id="ARBA00001947"/>
    </source>
</evidence>
<dbReference type="eggNOG" id="COG0491">
    <property type="taxonomic scope" value="Bacteria"/>
</dbReference>
<dbReference type="CDD" id="cd07729">
    <property type="entry name" value="AHL_lactonase_MBL-fold"/>
    <property type="match status" value="1"/>
</dbReference>
<dbReference type="RefSeq" id="WP_013075297.1">
    <property type="nucleotide sequence ID" value="NC_014098.1"/>
</dbReference>
<proteinExistence type="inferred from homology"/>
<dbReference type="EMBL" id="CP002017">
    <property type="protein sequence ID" value="ADG06007.1"/>
    <property type="molecule type" value="Genomic_DNA"/>
</dbReference>
<evidence type="ECO:0000256" key="5">
    <source>
        <dbReference type="ARBA" id="ARBA00022833"/>
    </source>
</evidence>
<dbReference type="Gene3D" id="3.60.15.10">
    <property type="entry name" value="Ribonuclease Z/Hydroxyacylglutathione hydrolase-like"/>
    <property type="match status" value="1"/>
</dbReference>
<keyword evidence="5" id="KW-0862">Zinc</keyword>
<dbReference type="GO" id="GO:0046872">
    <property type="term" value="F:metal ion binding"/>
    <property type="evidence" value="ECO:0007669"/>
    <property type="project" value="UniProtKB-KW"/>
</dbReference>
<organism evidence="7 8">
    <name type="scientific">Kyrpidia tusciae (strain DSM 2912 / NBRC 15312 / T2)</name>
    <name type="common">Bacillus tusciae</name>
    <dbReference type="NCBI Taxonomy" id="562970"/>
    <lineage>
        <taxon>Bacteria</taxon>
        <taxon>Bacillati</taxon>
        <taxon>Bacillota</taxon>
        <taxon>Bacilli</taxon>
        <taxon>Bacillales</taxon>
        <taxon>Alicyclobacillaceae</taxon>
        <taxon>Kyrpidia</taxon>
    </lineage>
</organism>
<dbReference type="InterPro" id="IPR036866">
    <property type="entry name" value="RibonucZ/Hydroxyglut_hydro"/>
</dbReference>
<evidence type="ECO:0000313" key="7">
    <source>
        <dbReference type="EMBL" id="ADG06007.1"/>
    </source>
</evidence>
<gene>
    <name evidence="7" type="ordered locus">Btus_1282</name>
</gene>
<reference evidence="7 8" key="1">
    <citation type="journal article" date="2011" name="Stand. Genomic Sci.">
        <title>Complete genome sequence of the thermophilic, hydrogen-oxidizing Bacillus tusciae type strain (T2) and reclassification in the new genus, Kyrpidia gen. nov. as Kyrpidia tusciae comb. nov. and emendation of the family Alicyclobacillaceae da Costa and Rainey, 2010.</title>
        <authorList>
            <person name="Klenk H.P."/>
            <person name="Lapidus A."/>
            <person name="Chertkov O."/>
            <person name="Copeland A."/>
            <person name="Del Rio T.G."/>
            <person name="Nolan M."/>
            <person name="Lucas S."/>
            <person name="Chen F."/>
            <person name="Tice H."/>
            <person name="Cheng J.F."/>
            <person name="Han C."/>
            <person name="Bruce D."/>
            <person name="Goodwin L."/>
            <person name="Pitluck S."/>
            <person name="Pati A."/>
            <person name="Ivanova N."/>
            <person name="Mavromatis K."/>
            <person name="Daum C."/>
            <person name="Chen A."/>
            <person name="Palaniappan K."/>
            <person name="Chang Y.J."/>
            <person name="Land M."/>
            <person name="Hauser L."/>
            <person name="Jeffries C.D."/>
            <person name="Detter J.C."/>
            <person name="Rohde M."/>
            <person name="Abt B."/>
            <person name="Pukall R."/>
            <person name="Goker M."/>
            <person name="Bristow J."/>
            <person name="Markowitz V."/>
            <person name="Hugenholtz P."/>
            <person name="Eisen J.A."/>
        </authorList>
    </citation>
    <scope>NUCLEOTIDE SEQUENCE [LARGE SCALE GENOMIC DNA]</scope>
    <source>
        <strain evidence="7 8">DSM 2912</strain>
    </source>
</reference>